<evidence type="ECO:0000313" key="3">
    <source>
        <dbReference type="EMBL" id="CAA0085733.1"/>
    </source>
</evidence>
<dbReference type="Pfam" id="PF13350">
    <property type="entry name" value="Y_phosphatase3"/>
    <property type="match status" value="1"/>
</dbReference>
<accession>A0A5S9MSZ1</accession>
<name>A0A5S9MSZ1_9GAMM</name>
<protein>
    <submittedName>
        <fullName evidence="2">Tyrosine-protein phosphatase</fullName>
        <ecNumber evidence="2">3.1.3.48</ecNumber>
    </submittedName>
</protein>
<reference evidence="4 5" key="1">
    <citation type="submission" date="2019-11" db="EMBL/GenBank/DDBJ databases">
        <authorList>
            <person name="Holert J."/>
        </authorList>
    </citation>
    <scope>NUCLEOTIDE SEQUENCE [LARGE SCALE GENOMIC DNA]</scope>
    <source>
        <strain evidence="2">BC3_2A</strain>
        <strain evidence="3">SB11_1A</strain>
    </source>
</reference>
<gene>
    <name evidence="2" type="primary">iphP_1</name>
    <name evidence="3" type="ORF">IHBHHGIJ_00884</name>
    <name evidence="2" type="ORF">KFEGEMFD_00267</name>
</gene>
<dbReference type="EMBL" id="CACSIM010000001">
    <property type="protein sequence ID" value="CAA0080320.1"/>
    <property type="molecule type" value="Genomic_DNA"/>
</dbReference>
<evidence type="ECO:0000313" key="5">
    <source>
        <dbReference type="Proteomes" id="UP000439591"/>
    </source>
</evidence>
<dbReference type="InterPro" id="IPR029021">
    <property type="entry name" value="Prot-tyrosine_phosphatase-like"/>
</dbReference>
<organism evidence="2 5">
    <name type="scientific">Zhongshania aliphaticivorans</name>
    <dbReference type="NCBI Taxonomy" id="1470434"/>
    <lineage>
        <taxon>Bacteria</taxon>
        <taxon>Pseudomonadati</taxon>
        <taxon>Pseudomonadota</taxon>
        <taxon>Gammaproteobacteria</taxon>
        <taxon>Cellvibrionales</taxon>
        <taxon>Spongiibacteraceae</taxon>
        <taxon>Zhongshania</taxon>
    </lineage>
</organism>
<keyword evidence="4" id="KW-1185">Reference proteome</keyword>
<evidence type="ECO:0000313" key="4">
    <source>
        <dbReference type="Proteomes" id="UP000435877"/>
    </source>
</evidence>
<dbReference type="PANTHER" id="PTHR31126">
    <property type="entry name" value="TYROSINE-PROTEIN PHOSPHATASE"/>
    <property type="match status" value="1"/>
</dbReference>
<dbReference type="GO" id="GO:0004725">
    <property type="term" value="F:protein tyrosine phosphatase activity"/>
    <property type="evidence" value="ECO:0007669"/>
    <property type="project" value="UniProtKB-EC"/>
</dbReference>
<dbReference type="AlphaFoldDB" id="A0A5S9MSZ1"/>
<dbReference type="SUPFAM" id="SSF52799">
    <property type="entry name" value="(Phosphotyrosine protein) phosphatases II"/>
    <property type="match status" value="1"/>
</dbReference>
<sequence length="325" mass="35938">MRHRSEVNQRQPHNQFNEVTMNTQKLFTLGTAIGLITLSLLSTACSSTNPSQATAANSTEQSSAQPFVLPLEGGSNFRDLGGYKTVDNKTVRSGVLFRSGAMVSLTAADQAYLNERDFKTVVDLRSQEELEIFPNQWALENSNINYVNHVYSFPVAASKAMQKNAKEFGLGSFYLSIADMLQPQMKLYFSELLQQNTPLVVNCSAGQDRTGFASALLLSALGVPRDVIIEDYLLSTQHRDTANEFGDIDLKEAAKTNSFAKLMLRYTDNGKAKEAKPLVTNDGTPYINIAFAQIEEQYGSVENYLDKAIGVDQKAIARLKSLYLM</sequence>
<dbReference type="EC" id="3.1.3.48" evidence="2"/>
<evidence type="ECO:0000256" key="1">
    <source>
        <dbReference type="ARBA" id="ARBA00009580"/>
    </source>
</evidence>
<dbReference type="Proteomes" id="UP000439591">
    <property type="component" value="Unassembled WGS sequence"/>
</dbReference>
<dbReference type="Gene3D" id="3.90.190.10">
    <property type="entry name" value="Protein tyrosine phosphatase superfamily"/>
    <property type="match status" value="1"/>
</dbReference>
<dbReference type="PANTHER" id="PTHR31126:SF1">
    <property type="entry name" value="TYROSINE SPECIFIC PROTEIN PHOSPHATASES DOMAIN-CONTAINING PROTEIN"/>
    <property type="match status" value="1"/>
</dbReference>
<dbReference type="Proteomes" id="UP000435877">
    <property type="component" value="Unassembled WGS sequence"/>
</dbReference>
<keyword evidence="2" id="KW-0378">Hydrolase</keyword>
<dbReference type="InterPro" id="IPR026893">
    <property type="entry name" value="Tyr/Ser_Pase_IphP-type"/>
</dbReference>
<comment type="similarity">
    <text evidence="1">Belongs to the protein-tyrosine phosphatase family.</text>
</comment>
<dbReference type="EMBL" id="CACSIK010000001">
    <property type="protein sequence ID" value="CAA0085733.1"/>
    <property type="molecule type" value="Genomic_DNA"/>
</dbReference>
<evidence type="ECO:0000313" key="2">
    <source>
        <dbReference type="EMBL" id="CAA0080320.1"/>
    </source>
</evidence>
<proteinExistence type="inferred from homology"/>